<protein>
    <submittedName>
        <fullName evidence="2">Uncharacterized protein</fullName>
    </submittedName>
</protein>
<sequence length="108" mass="12768">MYHLKNKRRGVYSNKYGYMSCPSFLLEKRDLLHSDNFRTKKRFPMQIDGEPWMQAPCEIRIKAKNQVPVSVAPFPQKDLSNSILSRFGRQRSRRFESPVTNEENLFSP</sequence>
<proteinExistence type="predicted"/>
<reference evidence="2" key="1">
    <citation type="submission" date="2022-11" db="UniProtKB">
        <authorList>
            <consortium name="WormBaseParasite"/>
        </authorList>
    </citation>
    <scope>IDENTIFICATION</scope>
</reference>
<organism evidence="1 2">
    <name type="scientific">Romanomermis culicivorax</name>
    <name type="common">Nematode worm</name>
    <dbReference type="NCBI Taxonomy" id="13658"/>
    <lineage>
        <taxon>Eukaryota</taxon>
        <taxon>Metazoa</taxon>
        <taxon>Ecdysozoa</taxon>
        <taxon>Nematoda</taxon>
        <taxon>Enoplea</taxon>
        <taxon>Dorylaimia</taxon>
        <taxon>Mermithida</taxon>
        <taxon>Mermithoidea</taxon>
        <taxon>Mermithidae</taxon>
        <taxon>Romanomermis</taxon>
    </lineage>
</organism>
<dbReference type="Proteomes" id="UP000887565">
    <property type="component" value="Unplaced"/>
</dbReference>
<dbReference type="WBParaSite" id="nRc.2.0.1.t23680-RA">
    <property type="protein sequence ID" value="nRc.2.0.1.t23680-RA"/>
    <property type="gene ID" value="nRc.2.0.1.g23680"/>
</dbReference>
<keyword evidence="1" id="KW-1185">Reference proteome</keyword>
<dbReference type="AlphaFoldDB" id="A0A915JD03"/>
<name>A0A915JD03_ROMCU</name>
<accession>A0A915JD03</accession>
<evidence type="ECO:0000313" key="1">
    <source>
        <dbReference type="Proteomes" id="UP000887565"/>
    </source>
</evidence>
<evidence type="ECO:0000313" key="2">
    <source>
        <dbReference type="WBParaSite" id="nRc.2.0.1.t23680-RA"/>
    </source>
</evidence>